<dbReference type="GO" id="GO:0005829">
    <property type="term" value="C:cytosol"/>
    <property type="evidence" value="ECO:0007669"/>
    <property type="project" value="TreeGrafter"/>
</dbReference>
<dbReference type="KEGG" id="abat:CFX1CAM_1490"/>
<dbReference type="GO" id="GO:0070929">
    <property type="term" value="P:trans-translation"/>
    <property type="evidence" value="ECO:0007669"/>
    <property type="project" value="UniProtKB-UniRule"/>
</dbReference>
<dbReference type="GO" id="GO:0070930">
    <property type="term" value="P:trans-translation-dependent protein tagging"/>
    <property type="evidence" value="ECO:0007669"/>
    <property type="project" value="TreeGrafter"/>
</dbReference>
<dbReference type="HAMAP" id="MF_00023">
    <property type="entry name" value="SmpB"/>
    <property type="match status" value="1"/>
</dbReference>
<evidence type="ECO:0000256" key="3">
    <source>
        <dbReference type="HAMAP-Rule" id="MF_00023"/>
    </source>
</evidence>
<proteinExistence type="inferred from homology"/>
<dbReference type="GO" id="GO:0003723">
    <property type="term" value="F:RNA binding"/>
    <property type="evidence" value="ECO:0007669"/>
    <property type="project" value="UniProtKB-UniRule"/>
</dbReference>
<dbReference type="PANTHER" id="PTHR30308">
    <property type="entry name" value="TMRNA-BINDING COMPONENT OF TRANS-TRANSLATION TAGGING COMPLEX"/>
    <property type="match status" value="1"/>
</dbReference>
<name>A0A1Y6K4E2_9CHLR</name>
<gene>
    <name evidence="3 4" type="primary">smpB</name>
    <name evidence="4" type="ORF">CFX1CAM_1490</name>
</gene>
<evidence type="ECO:0000256" key="2">
    <source>
        <dbReference type="ARBA" id="ARBA00022884"/>
    </source>
</evidence>
<dbReference type="NCBIfam" id="TIGR00086">
    <property type="entry name" value="smpB"/>
    <property type="match status" value="1"/>
</dbReference>
<dbReference type="PROSITE" id="PS01317">
    <property type="entry name" value="SSRP"/>
    <property type="match status" value="1"/>
</dbReference>
<dbReference type="Proteomes" id="UP000195514">
    <property type="component" value="Chromosome I"/>
</dbReference>
<dbReference type="Gene3D" id="2.40.280.10">
    <property type="match status" value="1"/>
</dbReference>
<comment type="similarity">
    <text evidence="3">Belongs to the SmpB family.</text>
</comment>
<comment type="subcellular location">
    <subcellularLocation>
        <location evidence="3">Cytoplasm</location>
    </subcellularLocation>
    <text evidence="3">The tmRNA-SmpB complex associates with stalled 70S ribosomes.</text>
</comment>
<dbReference type="Pfam" id="PF01668">
    <property type="entry name" value="SmpB"/>
    <property type="match status" value="1"/>
</dbReference>
<accession>A0A1Y6K4E2</accession>
<dbReference type="AlphaFoldDB" id="A0A1Y6K4E2"/>
<dbReference type="NCBIfam" id="NF003843">
    <property type="entry name" value="PRK05422.1"/>
    <property type="match status" value="1"/>
</dbReference>
<dbReference type="InterPro" id="IPR023620">
    <property type="entry name" value="SmpB"/>
</dbReference>
<dbReference type="CDD" id="cd09294">
    <property type="entry name" value="SmpB"/>
    <property type="match status" value="1"/>
</dbReference>
<keyword evidence="2 3" id="KW-0694">RNA-binding</keyword>
<comment type="function">
    <text evidence="3">Required for rescue of stalled ribosomes mediated by trans-translation. Binds to transfer-messenger RNA (tmRNA), required for stable association of tmRNA with ribosomes. tmRNA and SmpB together mimic tRNA shape, replacing the anticodon stem-loop with SmpB. tmRNA is encoded by the ssrA gene; the 2 termini fold to resemble tRNA(Ala) and it encodes a 'tag peptide', a short internal open reading frame. During trans-translation Ala-aminoacylated tmRNA acts like a tRNA, entering the A-site of stalled ribosomes, displacing the stalled mRNA. The ribosome then switches to translate the ORF on the tmRNA; the nascent peptide is terminated with the 'tag peptide' encoded by the tmRNA and targeted for degradation. The ribosome is freed to recommence translation, which seems to be the essential function of trans-translation.</text>
</comment>
<evidence type="ECO:0000256" key="1">
    <source>
        <dbReference type="ARBA" id="ARBA00022490"/>
    </source>
</evidence>
<keyword evidence="5" id="KW-1185">Reference proteome</keyword>
<dbReference type="PANTHER" id="PTHR30308:SF2">
    <property type="entry name" value="SSRA-BINDING PROTEIN"/>
    <property type="match status" value="1"/>
</dbReference>
<protein>
    <recommendedName>
        <fullName evidence="3">SsrA-binding protein</fullName>
    </recommendedName>
    <alternativeName>
        <fullName evidence="3">Small protein B</fullName>
    </alternativeName>
</protein>
<keyword evidence="1 3" id="KW-0963">Cytoplasm</keyword>
<organism evidence="4 5">
    <name type="scientific">Candidatus Brevifilum fermentans</name>
    <dbReference type="NCBI Taxonomy" id="1986204"/>
    <lineage>
        <taxon>Bacteria</taxon>
        <taxon>Bacillati</taxon>
        <taxon>Chloroflexota</taxon>
        <taxon>Anaerolineae</taxon>
        <taxon>Anaerolineales</taxon>
        <taxon>Anaerolineaceae</taxon>
        <taxon>Candidatus Brevifilum</taxon>
    </lineage>
</organism>
<dbReference type="InterPro" id="IPR000037">
    <property type="entry name" value="SsrA-bd_prot"/>
</dbReference>
<reference evidence="5" key="1">
    <citation type="submission" date="2017-05" db="EMBL/GenBank/DDBJ databases">
        <authorList>
            <person name="Kirkegaard R."/>
            <person name="Mcilroy J S."/>
        </authorList>
    </citation>
    <scope>NUCLEOTIDE SEQUENCE [LARGE SCALE GENOMIC DNA]</scope>
</reference>
<evidence type="ECO:0000313" key="4">
    <source>
        <dbReference type="EMBL" id="SMX54555.1"/>
    </source>
</evidence>
<evidence type="ECO:0000313" key="5">
    <source>
        <dbReference type="Proteomes" id="UP000195514"/>
    </source>
</evidence>
<sequence length="173" mass="19894">MLFCGSFSTKSVLKLKVMNGKKIISRNRKAKFEYELLETFEAGIELKGSEIKSIRAGQVSLSEAYVRTNGKQAWLVGAHIAPYEHASAFNHEPERDRRLLLHKREIKALWDGVRLKGVTIVPTVLYLRNGLAKVEIALARGKRIYDKRQTLKKRDMERDIERTLESRRGRKGD</sequence>
<dbReference type="SUPFAM" id="SSF74982">
    <property type="entry name" value="Small protein B (SmpB)"/>
    <property type="match status" value="1"/>
</dbReference>
<dbReference type="EMBL" id="LT859958">
    <property type="protein sequence ID" value="SMX54555.1"/>
    <property type="molecule type" value="Genomic_DNA"/>
</dbReference>
<dbReference type="InterPro" id="IPR020081">
    <property type="entry name" value="SsrA-bd_prot_CS"/>
</dbReference>